<dbReference type="FunFam" id="3.30.300.30:FF:000015">
    <property type="entry name" value="Nonribosomal peptide synthase SidD"/>
    <property type="match status" value="4"/>
</dbReference>
<keyword evidence="2" id="KW-0597">Phosphoprotein</keyword>
<reference evidence="8" key="1">
    <citation type="journal article" date="2023" name="bioRxiv">
        <title>Complete genome of the Medicago anthracnose fungus, Colletotrichum destructivum, reveals a mini-chromosome-like region within a core chromosome.</title>
        <authorList>
            <person name="Lapalu N."/>
            <person name="Simon A."/>
            <person name="Lu A."/>
            <person name="Plaumann P.-L."/>
            <person name="Amselem J."/>
            <person name="Pigne S."/>
            <person name="Auger A."/>
            <person name="Koch C."/>
            <person name="Dallery J.-F."/>
            <person name="O'Connell R.J."/>
        </authorList>
    </citation>
    <scope>NUCLEOTIDE SEQUENCE [LARGE SCALE GENOMIC DNA]</scope>
    <source>
        <strain evidence="8">CBS 520.97</strain>
    </source>
</reference>
<dbReference type="InterPro" id="IPR001242">
    <property type="entry name" value="Condensation_dom"/>
</dbReference>
<proteinExistence type="inferred from homology"/>
<evidence type="ECO:0000313" key="7">
    <source>
        <dbReference type="EMBL" id="WQF80980.1"/>
    </source>
</evidence>
<dbReference type="GO" id="GO:0005737">
    <property type="term" value="C:cytoplasm"/>
    <property type="evidence" value="ECO:0007669"/>
    <property type="project" value="TreeGrafter"/>
</dbReference>
<feature type="compositionally biased region" description="Pro residues" evidence="5">
    <location>
        <begin position="1914"/>
        <end position="1923"/>
    </location>
</feature>
<dbReference type="SUPFAM" id="SSF56801">
    <property type="entry name" value="Acetyl-CoA synthetase-like"/>
    <property type="match status" value="4"/>
</dbReference>
<comment type="similarity">
    <text evidence="4">Belongs to the NRP synthetase family.</text>
</comment>
<dbReference type="CDD" id="cd05918">
    <property type="entry name" value="A_NRPS_SidN3_like"/>
    <property type="match status" value="4"/>
</dbReference>
<dbReference type="Gene3D" id="3.40.50.12780">
    <property type="entry name" value="N-terminal domain of ligase-like"/>
    <property type="match status" value="4"/>
</dbReference>
<dbReference type="GO" id="GO:0031177">
    <property type="term" value="F:phosphopantetheine binding"/>
    <property type="evidence" value="ECO:0007669"/>
    <property type="project" value="InterPro"/>
</dbReference>
<dbReference type="SMART" id="SM00823">
    <property type="entry name" value="PKS_PP"/>
    <property type="match status" value="3"/>
</dbReference>
<dbReference type="InterPro" id="IPR020806">
    <property type="entry name" value="PKS_PP-bd"/>
</dbReference>
<evidence type="ECO:0000256" key="1">
    <source>
        <dbReference type="ARBA" id="ARBA00022450"/>
    </source>
</evidence>
<dbReference type="KEGG" id="cdet:87942497"/>
<dbReference type="NCBIfam" id="NF003417">
    <property type="entry name" value="PRK04813.1"/>
    <property type="match status" value="7"/>
</dbReference>
<dbReference type="InterPro" id="IPR006162">
    <property type="entry name" value="Ppantetheine_attach_site"/>
</dbReference>
<keyword evidence="3" id="KW-0436">Ligase</keyword>
<dbReference type="EMBL" id="CP137308">
    <property type="protein sequence ID" value="WQF80980.1"/>
    <property type="molecule type" value="Genomic_DNA"/>
</dbReference>
<dbReference type="NCBIfam" id="TIGR01733">
    <property type="entry name" value="AA-adenyl-dom"/>
    <property type="match status" value="2"/>
</dbReference>
<dbReference type="InterPro" id="IPR000873">
    <property type="entry name" value="AMP-dep_synth/lig_dom"/>
</dbReference>
<feature type="domain" description="Carrier" evidence="6">
    <location>
        <begin position="5246"/>
        <end position="5322"/>
    </location>
</feature>
<dbReference type="InterPro" id="IPR009081">
    <property type="entry name" value="PP-bd_ACP"/>
</dbReference>
<dbReference type="CDD" id="cd19545">
    <property type="entry name" value="FUM14_C_NRPS-like"/>
    <property type="match status" value="1"/>
</dbReference>
<protein>
    <submittedName>
        <fullName evidence="7">AMP-dependent synthetase/ligase domain, Condensation domain, AMP-binding, ANL</fullName>
    </submittedName>
</protein>
<name>A0AAX4IC69_9PEZI</name>
<evidence type="ECO:0000256" key="5">
    <source>
        <dbReference type="SAM" id="MobiDB-lite"/>
    </source>
</evidence>
<dbReference type="InterPro" id="IPR020845">
    <property type="entry name" value="AMP-binding_CS"/>
</dbReference>
<dbReference type="PANTHER" id="PTHR45527">
    <property type="entry name" value="NONRIBOSOMAL PEPTIDE SYNTHETASE"/>
    <property type="match status" value="1"/>
</dbReference>
<gene>
    <name evidence="7" type="ORF">CDEST_05994</name>
</gene>
<evidence type="ECO:0000313" key="8">
    <source>
        <dbReference type="Proteomes" id="UP001322277"/>
    </source>
</evidence>
<dbReference type="PROSITE" id="PS50075">
    <property type="entry name" value="CARRIER"/>
    <property type="match status" value="4"/>
</dbReference>
<sequence length="5803" mass="632262">MLKLISSSFHDYIVTYAVALGRDALVRCRIVKNNVTKQLHNQALTTTVFCQDHKTRIVYNMSDLREETMKTAASGCGVPASAIEDIHGVTPMQEGLWAASQRQKNAYNYELVMEVRAEAVGRLCAAWARLVKMTPMLRSCLVLTAEEDGRGWARGKCHRLLQVVLCDSYLESERTIGGTQSEAARRLAALGMAWFQVESGIGPTKSEQTRATRQSSTKLILRLHHALFDGWAMRLVLQELRTCYLGEPITPPPPFRRFVEYLDRLDLGKREEEEARQFWHDMLSGSSPTEMVVCPAGHEPTTDAIASFISEQPLLTPVSRVNHELGSATTAATTVTTATVIQTAWAMLMGAYAATDDVVFAVITSGRDAPVPGVLDMAGPTMAAVPSRVVLARDMPVEKLLEQVARDSQAVLPYQHSGISRICLDYAGITHVPQVLLLVQPSDVDVVGFSANSKQNTPDEADETEKSAFDWRVTSHVDLVHPYALVVECWIRRGRPGSNSSQLRFTARYDSRLFTDTQAGRLLEQLSHLAMTLTAHFEKRDPSSDPVTRVGDVAMASPRDVGFLQQLNETVPPPVERCLHDLFADSRRLYTNAVAVDGWDEEFTYATLDELSDKLAQKLVSRGVGVESKVLVFSPKSAWVVVGLLAILKAGGAFVPLEPAHPDSRLRDITRISGASVALAHPSLVPRLKELVRSKSVVDVLDMTDTSLTEMECVAPNTGRTRSSEACPSDLAYIIFTSGTTGIPKGVEVQHRAVCSSITARMGPAAMAMTQGSRVLHFSPYCFDSMIDEIFMALSSGACICVGHEDELKDDLSGVIDRYAVTWAFLTPSVARTIDPRSVAAAGTLETLSLGGEPVLANDVEQWRGHVPQLRNGYGPTECCVICVVGDCFHERDGPPLYSGYSYLGTPRGCLAWVVDPKNPSRLSPIGAAGELLVEGPNLARGYLEDGDATSAKWIKPPELPVLLENESGLGSHARRRAYRTGDLVRMQPDGSLLYLGRIDGDSQTKLRGQRFELSEVESHALSAQDFMQLGVREVAAFVFERCGQDRGQLLSSVPATTPGTRALALAFVQSQHEIKTLNTPDTRIPATDTRTLNREQMPQTLQMPAGLRDRVRHVCQTLSAALPAYMVPTYWVPIDRMPLMPSTKTDRRRLAQLMQSFSAEEVAVFSAEHATLEHKAATTSAERKLARLFGSVLDTDPEKISVCGDFLSLGGDSIMAMRLAASCRSDGLYGVTTGSILRLRTIEALAKNLGGDNIDASLQGSVSDDVDGRSPGRSMIPPAFSILRFLEIPESEAIGAAVDTLGVAASCIQDIYPATPLQKALFTLGSIHNDAYKGVFVFDISAATKLDIVQRAWAALKAATPIIRTRLFRFRSSIWQAVVQNDGSTCAVITSDSLEKYLEEQRNILREMTFGSELFSASIVAVDSSQGPKQHHLVMSVHHALYDGWSIGIILKEFERVCSDSACLSRSFCEKNAYSRFVNYIVKVDSASSRDFWREYLGDSHSTYATFPDIKSRPPFQLDMNRRPQGALTDSTAEIRSGLPEKESHFTLSAVMYAAWSQLAAAYSSSDDVIFGVTSHGRDIPALPHSWDIVGPTIATYPLRVKIPSRSSEALVHDFVRGVEEGAAMITAKGFEHYGLDEIGRATASEESGGTAASSCSFHSLVIIQAPQERETRKGIFIKVRDVGANAHPYPLVLEATPLLDTGELRITAHYDSSLLDQETVLRLLNQLSHVVQETARLAKPGTGAKLRDVSLLSPADASSIFLDWNASSTLPSRVDNCVHDLIAARVEEQPHEPAVCAWDLSLSYAELQNLAGSLAAVLTREGVEPGQFVVICVERSSWTAVCQLAVLKAGGACVLLDPRYPKARNQDIISQSRAKFAVVSNATRALFCRSDLPVTTIVASEVLQSQSVTGMPPSPSTPPTEQPASTPVRPSDPAYCVFTSGSTGSPKGIVIDHAALCTSASSYGPALGLGPSSRVLHFASCTFDVSVGEILTTLIYGGCVCIPDEEARLNDLSGCVDSFRANWLYLTSSVAAILNPRDPRVSSLKTLVVGGEAVQQQVVETWAESNVTLINAYGPAETTIYCSSRIVTSRDTDARDIGKAMGCRMWIVSPDDHHRLLPIGATGEIVVDGPILASGYLNQPDLTAAHFTSSVPFLPEGHRVYRTGDLACYAADGNFHFRGRRDTQVKVNGQRVDVLEVEKQILTLNEPPWSVQHAAVVSFKRQVLGHTNALTRGEMSQSEELAAYVCFDDPKAASGSMPLVLPGSNEQGLAMTALLPLTATISMKLSHVKSRLQDGLPTYMLPTVYLPVAGLPRTTSSKLDRKALKQTVESLSEAELLALSAQALSHRSDSDGCLTLESKTPISSLNLPRDGLESELWRIWRKVLSRGGSIQTEDNFFALGGNSLSAMQLVWQARAQRLELSVSDLYSNPTISQLADIVRVRARGKGGGGGGGGHNLPTPPLTGRFEYTPEPFSMVASEEKAAVELEAVRRLGISADAIEDIYPATDNQVGLLLQTEQRAGLWVADDWWELPDGLNIDRFRAAWDAVVDRCPILRTRVLQVDSGPASQSRAYQVVLRSETESCQQQQPSKISRDKESPCEMGFGTHLSLYRIITGSSGNMLQWTRHHAIYDEWSTQLILGLVADMYHGITPRDTRPFSYHVRALQSLDKDAARAFWLSELAGVGADALQACCFPCGSTHGLAQSPTVSEPATQSQMRRDLKLRGLGEETYPGSVVGVSVAMSTVLEAAWAFVMSAYTGSQDTLFAVVQSGRTNDADPGILQVVGPTISLVPRRVRLDDRQELGLFFRACQQRAQAAVPYEGIGLGIMSKVLSGSHASINNLLVIQAGVAGAVHHDNIAGNNGLAALGLRPVTTGLPSTDTAAFPFGLVLECVVPRLDGGPRNNHFELVAHYDNVFIKEDTVDCLISHFQHVVNEMVQLPSETILGDLSIWGPDQTSPLLRRLRGNPPPDAVETCVHDLVARHWHIDSQVLDHPVVVMRTRGSDGPSHPTLTYRDLGKYSGVICSRLSQNTEMRSAFATGEEDRRRLFVAICLEKSVWTIPIMIGVWQAGAAVVLLDPELPRYRLRKAVQQVNAVLVLVSRATRHLWDEPDVRNAMEGPNITSLLMTLPLEEEEDSRSQEETNLRESKSEDACYCVFTSGSTAEPRGVIVQHRAICTSAIYHGFEAALDYTSRVLQFSSYSFDVAIDEMITTLIHGGCVCVVGEEDRKSPADLTDAMREMDVNVALLTPAVLQTLDVDSVPACLRTLVVGGSPLNSSLLTQWEDRVRLLVAYGPSECSITATMNSDVGNSPPGTIGRPVGCRAWVLGPVQTDNHDEATSKQDPNPRMLRLVPLGYVGELAIEGPILAEGYIGNPRLTAERFILASNVAGDFCRVTGCPPETRLYRTGDLVSQNSDGSLLFLGRMDSQVKVRGVRVELEAIEHCILESTDVRGVVVAYPEKGPFSGRLVAVVQLQDQDIRYESSLLTPASATAESYIQITLAPDSVLRAVRAHVKDRLPLSHIPTVWATVGQLPLLRSGKVDRAALRRQLENHDAFTVHQESPGQNGFSSVARTPSPRVEDRRTSTGTPTYTSPIETKVRELMGQILGIDLSSVPSTSSFARLGGDSLLAMQLVARARTAGVPGISVAKLLGDTSIAELVQEASAAATEPRSRNSPTKRRSVRRPRLRSIESPEPSEAMYDQYTIALTSPQRMFFIHYPFGPGYFNQSVSVSIRSPQPTLTPSDIRGHLLSLVERHHALRSRFWRRRAHAPEGDELVWHWESIVTEDTAGSLRFRAHVLDGETVDIARVALETHQSLNISSGPLFAADLFHLPHGDMELLLVAHHLVVDIVSWSILLGDLEALLLGAELGPDPASPPPDSGILFSKTRDIKQRECIPGTSTNEEEALRFWDVDVRGSSTGFESLAGSRSVRFSMSLGKTDSRLLSEAVSSIDQLEIGDVVEAVVAKVFATFCRDKGRMSSPLVYAEDHGRDFDDDEGGNTSITRVGWLTRVRPVDFSLLSPQTSLVEAIWHARSGRQKPSCEASGSTAWIPPLPLELVINYTGRPLVRGGSSSKLTPRSGPLQPVSTTAAAALATVPDTDPCLMPLALIEVLAAFSEGDGLELTVTYDARIQSVGMVRCFLESCVRVLRDEVIPNLAVDSVSGWRSNLRFLPGLDDETTEYTTSQRRRKLVMERLGLEVMDEIETVRACSTAQMQILLAQAQAQARVPHSSVYQVQAVWEVSTPRLHDHEFRPIEDAQSHVTHGLDLATLQNACEAVVKHHPALRTAFVQLPDMANPVQVVLRDGCADTVLRVTPKAFRPSEPWSAATAHLELRINHASFDGSSSALILRDIATAYTGELLDPSSTSAAHGYFKNLMKARDEVQMADAFWAQHLADVEPCRLPPLGSGPGPISGSGSGTSNFGDTDSAIGSFDESLSFKGDKSSLSSWCRRFGATTAVAIHAAWAVALNAYCYTSSTEAHDVCFGWISSGRDAPVDGLEKAIGMFANLLVCRVQLGPDTLLRDAVTATARGMAEELQHQIGRPQLHRHGEPLCDTLVTVQSVSSSRDPPGPGQLSFRQIEGLDHVEYSLVLNLGLAGDNDDIIDCRVTYDDFRISETAARALFAVFQQALTAIITTAADSAATVSDIDLFPSFHHELAHDFNNTHTSGNNTERLIPIDHPLEQSYTPAPSASTVVSLFSDQVRARPDAVAVDAWDASLTFTQLDGLSMSLCQHLVHRLGLSRGDHVAFLCDKSAWVVVAMLAVLRAGAACAFLSPADGLNRLRNMVTEQMRANVVITSPAHEDKARALLGDSHRNDRNSSRVVVLDPDSYVFIQDPCIGAKSLLDRSQPDSVAFVLFTSGSTGTPKGIRLAHSSLCLSILNYTRRLGISHQSRLFQFSAYTFDVGIGDMLASLATGAVLCVPCEQDRLGDLNGAIDGFRATHVILTPSVAAFLRPERLENSGLRTMVLIGEVATSELYKTWHGRVRLFNAYGPAECSVLTTVHEVGSPDDNPAVIGAAHVALGYLNDPEKTARAFKSADEAPAAIWPLLPRASLYLTGDLARLVPHHGLVFLGRKDLQIKLRGQRVEMGEIEFHIRRRAHECLCHLRQLRGDREDGVSVMAAVVVAKQASGEDALVAFVSLTPGSELMLENDGRDRDEDDEDSRLSDEFFVHLRSRLSLDLPSYMVPSIFLPISRLPQTPSGKLDRKKLLQLANEHCSPQAARCLDATKTNTCSIDDELHHPSALANTFSPLQQNLRSLWAKVLKVKATSIGPNDNFFSLGGDSILAMRLAAAALEEGVHLSVLTIMRYPIFSRMAAEVNQNQGVDTNHDAVERRNGHAEDSPGDTTAVDDIWASLQPLDDQREFPATSFQEAILAFNMAPARGFLNYFILKLDSRVNTIHLEAACRSVLTRHPVLRSSFSYREERLFQRILPLEAVNLQTLNILHTVRSEPSSTIDTHTAGLIESDRNAPLTWGDCLTKAFIIRHQATGASRLVLRLSHALYDGMCLSTLWDDLSSAYNSGFQPNSATDEQEYGFVQFASAVAADVPQSSQAFWYGLLRGSDITPVVQNKHQWETGAFIQATPTLGLMQRQQSSIVPSRSLVIPSFTPASVLKAAWAVVLAANSPGVRDEVVFGHVVSCRETLTPSMQDAVGAFVNCVPVRVYLAAVGDLRTTDTASAVRRLIEQVQEQHVAGLPHHAVGLGQLVRAGCVEWKRARFCSVVQYQNLPVSKARGLSVVESGPLRGTDIEVDGRAGAYADVWVTAVPLDPERTEVEICYDSSVVEDRLAQVLLEGLCTALRSMCD</sequence>
<dbReference type="Proteomes" id="UP001322277">
    <property type="component" value="Chromosome 4"/>
</dbReference>
<dbReference type="GO" id="GO:0044550">
    <property type="term" value="P:secondary metabolite biosynthetic process"/>
    <property type="evidence" value="ECO:0007669"/>
    <property type="project" value="TreeGrafter"/>
</dbReference>
<feature type="domain" description="Carrier" evidence="6">
    <location>
        <begin position="1177"/>
        <end position="1254"/>
    </location>
</feature>
<dbReference type="Gene3D" id="3.30.300.30">
    <property type="match status" value="4"/>
</dbReference>
<evidence type="ECO:0000256" key="4">
    <source>
        <dbReference type="ARBA" id="ARBA00029454"/>
    </source>
</evidence>
<accession>A0AAX4IC69</accession>
<evidence type="ECO:0000256" key="2">
    <source>
        <dbReference type="ARBA" id="ARBA00022553"/>
    </source>
</evidence>
<evidence type="ECO:0000256" key="3">
    <source>
        <dbReference type="ARBA" id="ARBA00022598"/>
    </source>
</evidence>
<dbReference type="InterPro" id="IPR036736">
    <property type="entry name" value="ACP-like_sf"/>
</dbReference>
<keyword evidence="8" id="KW-1185">Reference proteome</keyword>
<feature type="region of interest" description="Disordered" evidence="5">
    <location>
        <begin position="3556"/>
        <end position="3592"/>
    </location>
</feature>
<dbReference type="InterPro" id="IPR023213">
    <property type="entry name" value="CAT-like_dom_sf"/>
</dbReference>
<dbReference type="RefSeq" id="XP_062778204.1">
    <property type="nucleotide sequence ID" value="XM_062922153.1"/>
</dbReference>
<feature type="domain" description="Carrier" evidence="6">
    <location>
        <begin position="2369"/>
        <end position="2444"/>
    </location>
</feature>
<dbReference type="PANTHER" id="PTHR45527:SF16">
    <property type="entry name" value="NONRIBOSOMAL PEPTIDE SYNTHASE ATNA-RELATED"/>
    <property type="match status" value="1"/>
</dbReference>
<feature type="compositionally biased region" description="Basic residues" evidence="5">
    <location>
        <begin position="3675"/>
        <end position="3686"/>
    </location>
</feature>
<dbReference type="Pfam" id="PF00501">
    <property type="entry name" value="AMP-binding"/>
    <property type="match status" value="4"/>
</dbReference>
<dbReference type="SUPFAM" id="SSF52777">
    <property type="entry name" value="CoA-dependent acyltransferases"/>
    <property type="match status" value="11"/>
</dbReference>
<dbReference type="Gene3D" id="1.10.1200.10">
    <property type="entry name" value="ACP-like"/>
    <property type="match status" value="4"/>
</dbReference>
<feature type="compositionally biased region" description="Polar residues" evidence="5">
    <location>
        <begin position="3558"/>
        <end position="3572"/>
    </location>
</feature>
<keyword evidence="1" id="KW-0596">Phosphopantetheine</keyword>
<dbReference type="InterPro" id="IPR045851">
    <property type="entry name" value="AMP-bd_C_sf"/>
</dbReference>
<feature type="domain" description="Carrier" evidence="6">
    <location>
        <begin position="3592"/>
        <end position="3666"/>
    </location>
</feature>
<organism evidence="7 8">
    <name type="scientific">Colletotrichum destructivum</name>
    <dbReference type="NCBI Taxonomy" id="34406"/>
    <lineage>
        <taxon>Eukaryota</taxon>
        <taxon>Fungi</taxon>
        <taxon>Dikarya</taxon>
        <taxon>Ascomycota</taxon>
        <taxon>Pezizomycotina</taxon>
        <taxon>Sordariomycetes</taxon>
        <taxon>Hypocreomycetidae</taxon>
        <taxon>Glomerellales</taxon>
        <taxon>Glomerellaceae</taxon>
        <taxon>Colletotrichum</taxon>
        <taxon>Colletotrichum destructivum species complex</taxon>
    </lineage>
</organism>
<feature type="region of interest" description="Disordered" evidence="5">
    <location>
        <begin position="3663"/>
        <end position="3692"/>
    </location>
</feature>
<dbReference type="GeneID" id="87942497"/>
<dbReference type="InterPro" id="IPR010071">
    <property type="entry name" value="AA_adenyl_dom"/>
</dbReference>
<evidence type="ECO:0000259" key="6">
    <source>
        <dbReference type="PROSITE" id="PS50075"/>
    </source>
</evidence>
<dbReference type="Gene3D" id="3.30.559.30">
    <property type="entry name" value="Nonribosomal peptide synthetase, condensation domain"/>
    <property type="match status" value="6"/>
</dbReference>
<dbReference type="Pfam" id="PF00550">
    <property type="entry name" value="PP-binding"/>
    <property type="match status" value="4"/>
</dbReference>
<dbReference type="GO" id="GO:0016874">
    <property type="term" value="F:ligase activity"/>
    <property type="evidence" value="ECO:0007669"/>
    <property type="project" value="UniProtKB-KW"/>
</dbReference>
<dbReference type="GO" id="GO:0043041">
    <property type="term" value="P:amino acid activation for nonribosomal peptide biosynthetic process"/>
    <property type="evidence" value="ECO:0007669"/>
    <property type="project" value="TreeGrafter"/>
</dbReference>
<dbReference type="Gene3D" id="3.30.559.10">
    <property type="entry name" value="Chloramphenicol acetyltransferase-like domain"/>
    <property type="match status" value="7"/>
</dbReference>
<feature type="region of interest" description="Disordered" evidence="5">
    <location>
        <begin position="1909"/>
        <end position="1931"/>
    </location>
</feature>
<dbReference type="Pfam" id="PF00668">
    <property type="entry name" value="Condensation"/>
    <property type="match status" value="6"/>
</dbReference>
<dbReference type="PROSITE" id="PS00455">
    <property type="entry name" value="AMP_BINDING"/>
    <property type="match status" value="2"/>
</dbReference>
<dbReference type="InterPro" id="IPR042099">
    <property type="entry name" value="ANL_N_sf"/>
</dbReference>
<dbReference type="FunFam" id="1.10.1200.10:FF:000005">
    <property type="entry name" value="Nonribosomal peptide synthetase 1"/>
    <property type="match status" value="1"/>
</dbReference>
<dbReference type="SUPFAM" id="SSF47336">
    <property type="entry name" value="ACP-like"/>
    <property type="match status" value="4"/>
</dbReference>
<dbReference type="PROSITE" id="PS00012">
    <property type="entry name" value="PHOSPHOPANTETHEINE"/>
    <property type="match status" value="3"/>
</dbReference>
<dbReference type="FunFam" id="3.40.50.12780:FF:000012">
    <property type="entry name" value="Non-ribosomal peptide synthetase"/>
    <property type="match status" value="1"/>
</dbReference>